<keyword evidence="7" id="KW-0770">Synapse</keyword>
<keyword evidence="24" id="KW-1185">Reference proteome</keyword>
<evidence type="ECO:0000256" key="18">
    <source>
        <dbReference type="PIRSR" id="PIRSR601508-3"/>
    </source>
</evidence>
<feature type="region of interest" description="Disordered" evidence="19">
    <location>
        <begin position="48"/>
        <end position="73"/>
    </location>
</feature>
<evidence type="ECO:0000256" key="1">
    <source>
        <dbReference type="ARBA" id="ARBA00008685"/>
    </source>
</evidence>
<reference evidence="23 24" key="1">
    <citation type="submission" date="2015-12" db="EMBL/GenBank/DDBJ databases">
        <title>The genome of Folsomia candida.</title>
        <authorList>
            <person name="Faddeeva A."/>
            <person name="Derks M.F."/>
            <person name="Anvar Y."/>
            <person name="Smit S."/>
            <person name="Van Straalen N."/>
            <person name="Roelofs D."/>
        </authorList>
    </citation>
    <scope>NUCLEOTIDE SEQUENCE [LARGE SCALE GENOMIC DNA]</scope>
    <source>
        <strain evidence="23 24">VU population</strain>
        <tissue evidence="23">Whole body</tissue>
    </source>
</reference>
<keyword evidence="13" id="KW-1071">Ligand-gated ion channel</keyword>
<feature type="binding site" evidence="16">
    <location>
        <position position="262"/>
    </location>
    <ligand>
        <name>L-glutamate</name>
        <dbReference type="ChEBI" id="CHEBI:29985"/>
    </ligand>
</feature>
<evidence type="ECO:0000256" key="10">
    <source>
        <dbReference type="ARBA" id="ARBA00023170"/>
    </source>
</evidence>
<evidence type="ECO:0000259" key="21">
    <source>
        <dbReference type="SMART" id="SM00079"/>
    </source>
</evidence>
<evidence type="ECO:0000256" key="11">
    <source>
        <dbReference type="ARBA" id="ARBA00023180"/>
    </source>
</evidence>
<keyword evidence="12" id="KW-0628">Postsynaptic cell membrane</keyword>
<keyword evidence="9 20" id="KW-0472">Membrane</keyword>
<feature type="transmembrane region" description="Helical" evidence="20">
    <location>
        <begin position="629"/>
        <end position="650"/>
    </location>
</feature>
<keyword evidence="18" id="KW-1015">Disulfide bond</keyword>
<dbReference type="Pfam" id="PF00060">
    <property type="entry name" value="Lig_chan"/>
    <property type="match status" value="1"/>
</dbReference>
<keyword evidence="5" id="KW-0732">Signal</keyword>
<evidence type="ECO:0000313" key="23">
    <source>
        <dbReference type="EMBL" id="OXA43770.1"/>
    </source>
</evidence>
<dbReference type="SUPFAM" id="SSF53822">
    <property type="entry name" value="Periplasmic binding protein-like I"/>
    <property type="match status" value="1"/>
</dbReference>
<evidence type="ECO:0000256" key="8">
    <source>
        <dbReference type="ARBA" id="ARBA00023065"/>
    </source>
</evidence>
<evidence type="ECO:0000256" key="3">
    <source>
        <dbReference type="ARBA" id="ARBA00022475"/>
    </source>
</evidence>
<evidence type="ECO:0000259" key="22">
    <source>
        <dbReference type="SMART" id="SM00918"/>
    </source>
</evidence>
<feature type="site" description="Interaction with the cone snail toxin Con-ikot-ikot" evidence="17">
    <location>
        <position position="434"/>
    </location>
</feature>
<dbReference type="InterPro" id="IPR015683">
    <property type="entry name" value="Ionotropic_Glu_rcpt"/>
</dbReference>
<evidence type="ECO:0000256" key="5">
    <source>
        <dbReference type="ARBA" id="ARBA00022729"/>
    </source>
</evidence>
<dbReference type="InterPro" id="IPR001828">
    <property type="entry name" value="ANF_lig-bd_rcpt"/>
</dbReference>
<protein>
    <submittedName>
        <fullName evidence="23">Glutamate receptor 1</fullName>
    </submittedName>
</protein>
<keyword evidence="8" id="KW-0406">Ion transport</keyword>
<evidence type="ECO:0000256" key="2">
    <source>
        <dbReference type="ARBA" id="ARBA00022448"/>
    </source>
</evidence>
<dbReference type="InterPro" id="IPR019594">
    <property type="entry name" value="Glu/Gly-bd"/>
</dbReference>
<comment type="subcellular location">
    <subcellularLocation>
        <location evidence="15">Postsynaptic cell membrane</location>
        <topology evidence="15">Multi-pass membrane protein</topology>
    </subcellularLocation>
</comment>
<evidence type="ECO:0000256" key="19">
    <source>
        <dbReference type="SAM" id="MobiDB-lite"/>
    </source>
</evidence>
<dbReference type="STRING" id="158441.A0A226DF55"/>
<sequence length="734" mass="82183">MNVNAEWVRQANAALMYDAISVLAEAFGKVLRKKPDFFVGGSISTTSGGAMSTSNNKTPTFPSSSSSSTTTTSFNTTMREVHCATGRDFTDSPVPFELGEKISKFIRKVELEGLTGTIRFTEEGRRHNFSVDVMELSVHSTKVKIAEWSDTQGFVKIPPKYVRPTTFSRIQKNRTFIVTSILEEPYLMPRTPEKGEVLTGNDRYAGFCKDLADKISDKLGIQYEMQIVKDNKYGNENRNGDWDGMVGELMRREADIAISPLTITSERERVIDFSKPFMSLGISIMVFKHPKRSPSVFSFMSPLSNEIWLCVFFAYVGVSIVLFLVSRFNPNEWKTGADGTMSTSSVSNDPMWFSLAALLQQGSDTSPRSTAGRIVGAVWWFFTLILISSYTANFAAVRTVNRMVTPINSAEDLAAQTDVEYGTLDRGSTWNFFRRSQMQAYTKMWDFMSARPHVFVRTYDDGIKRVREKKGESPDSSFAFPIIPPPLRGSHRSGCDPFHKRDFFRLVLFSQWKHHRHGAQLSLCSASAQAKGKYALLVESPKNDYTNERQPCNTMKVGRNLDAKGFGVATPLGSPLKQQINLVVLSMKESGTLMQMQNKWWVDRSECPLPDKNAAEADDELSLKSLAGIFYILIAGLVLAVVIALLEFCWNSRKEAKRRQISLKEAMKVKAQMSISGMKVQEADSATQTTNGNNGQGCSQQSTLRARLPTTTRGDARHYSSSRHHHPHDPIPNL</sequence>
<evidence type="ECO:0000256" key="16">
    <source>
        <dbReference type="PIRSR" id="PIRSR601508-1"/>
    </source>
</evidence>
<dbReference type="InterPro" id="IPR001508">
    <property type="entry name" value="Iono_Glu_rcpt_met"/>
</dbReference>
<organism evidence="23 24">
    <name type="scientific">Folsomia candida</name>
    <name type="common">Springtail</name>
    <dbReference type="NCBI Taxonomy" id="158441"/>
    <lineage>
        <taxon>Eukaryota</taxon>
        <taxon>Metazoa</taxon>
        <taxon>Ecdysozoa</taxon>
        <taxon>Arthropoda</taxon>
        <taxon>Hexapoda</taxon>
        <taxon>Collembola</taxon>
        <taxon>Entomobryomorpha</taxon>
        <taxon>Isotomoidea</taxon>
        <taxon>Isotomidae</taxon>
        <taxon>Proisotominae</taxon>
        <taxon>Folsomia</taxon>
    </lineage>
</organism>
<gene>
    <name evidence="23" type="ORF">Fcan01_21371</name>
</gene>
<evidence type="ECO:0000256" key="12">
    <source>
        <dbReference type="ARBA" id="ARBA00023257"/>
    </source>
</evidence>
<keyword evidence="3" id="KW-1003">Cell membrane</keyword>
<evidence type="ECO:0000256" key="13">
    <source>
        <dbReference type="ARBA" id="ARBA00023286"/>
    </source>
</evidence>
<evidence type="ECO:0000256" key="9">
    <source>
        <dbReference type="ARBA" id="ARBA00023136"/>
    </source>
</evidence>
<comment type="caution">
    <text evidence="23">The sequence shown here is derived from an EMBL/GenBank/DDBJ whole genome shotgun (WGS) entry which is preliminary data.</text>
</comment>
<dbReference type="EMBL" id="LNIX01000021">
    <property type="protein sequence ID" value="OXA43770.1"/>
    <property type="molecule type" value="Genomic_DNA"/>
</dbReference>
<evidence type="ECO:0000256" key="20">
    <source>
        <dbReference type="SAM" id="Phobius"/>
    </source>
</evidence>
<dbReference type="SMART" id="SM00079">
    <property type="entry name" value="PBPe"/>
    <property type="match status" value="1"/>
</dbReference>
<dbReference type="FunFam" id="3.40.190.10:FF:000001">
    <property type="entry name" value="Glutamate receptor ionotropic, kainate 2"/>
    <property type="match status" value="1"/>
</dbReference>
<name>A0A226DF55_FOLCA</name>
<comment type="similarity">
    <text evidence="1">Belongs to the glutamate-gated ion channel (TC 1.A.10.1) family.</text>
</comment>
<feature type="transmembrane region" description="Helical" evidence="20">
    <location>
        <begin position="377"/>
        <end position="397"/>
    </location>
</feature>
<dbReference type="PANTHER" id="PTHR18966">
    <property type="entry name" value="IONOTROPIC GLUTAMATE RECEPTOR"/>
    <property type="match status" value="1"/>
</dbReference>
<feature type="binding site" evidence="16">
    <location>
        <position position="428"/>
    </location>
    <ligand>
        <name>L-glutamate</name>
        <dbReference type="ChEBI" id="CHEBI:29985"/>
    </ligand>
</feature>
<evidence type="ECO:0000256" key="14">
    <source>
        <dbReference type="ARBA" id="ARBA00023303"/>
    </source>
</evidence>
<dbReference type="Pfam" id="PF01094">
    <property type="entry name" value="ANF_receptor"/>
    <property type="match status" value="1"/>
</dbReference>
<accession>A0A226DF55</accession>
<feature type="transmembrane region" description="Helical" evidence="20">
    <location>
        <begin position="306"/>
        <end position="325"/>
    </location>
</feature>
<keyword evidence="11" id="KW-0325">Glycoprotein</keyword>
<dbReference type="InterPro" id="IPR001320">
    <property type="entry name" value="Iontro_rcpt_C"/>
</dbReference>
<feature type="binding site" evidence="16">
    <location>
        <position position="429"/>
    </location>
    <ligand>
        <name>L-glutamate</name>
        <dbReference type="ChEBI" id="CHEBI:29985"/>
    </ligand>
</feature>
<evidence type="ECO:0000256" key="15">
    <source>
        <dbReference type="ARBA" id="ARBA00034104"/>
    </source>
</evidence>
<keyword evidence="2" id="KW-0813">Transport</keyword>
<keyword evidence="6 20" id="KW-1133">Transmembrane helix</keyword>
<dbReference type="Proteomes" id="UP000198287">
    <property type="component" value="Unassembled WGS sequence"/>
</dbReference>
<dbReference type="OMA" id="AIGEYCI"/>
<keyword evidence="14" id="KW-0407">Ion channel</keyword>
<dbReference type="Gene3D" id="1.10.287.70">
    <property type="match status" value="1"/>
</dbReference>
<keyword evidence="10 23" id="KW-0675">Receptor</keyword>
<dbReference type="Gene3D" id="3.40.190.10">
    <property type="entry name" value="Periplasmic binding protein-like II"/>
    <property type="match status" value="3"/>
</dbReference>
<feature type="compositionally biased region" description="Polar residues" evidence="19">
    <location>
        <begin position="684"/>
        <end position="713"/>
    </location>
</feature>
<feature type="site" description="Crucial to convey clamshell closure to channel opening" evidence="17">
    <location>
        <position position="407"/>
    </location>
</feature>
<evidence type="ECO:0000313" key="24">
    <source>
        <dbReference type="Proteomes" id="UP000198287"/>
    </source>
</evidence>
<dbReference type="Pfam" id="PF10613">
    <property type="entry name" value="Lig_chan-Glu_bd"/>
    <property type="match status" value="1"/>
</dbReference>
<keyword evidence="4 20" id="KW-0812">Transmembrane</keyword>
<feature type="region of interest" description="Disordered" evidence="19">
    <location>
        <begin position="680"/>
        <end position="734"/>
    </location>
</feature>
<dbReference type="FunFam" id="3.40.190.10:FF:000087">
    <property type="entry name" value="glutamate receptor 4 isoform X2"/>
    <property type="match status" value="1"/>
</dbReference>
<dbReference type="PRINTS" id="PR00177">
    <property type="entry name" value="NMDARECEPTOR"/>
</dbReference>
<feature type="binding site" evidence="16">
    <location>
        <position position="539"/>
    </location>
    <ligand>
        <name>L-glutamate</name>
        <dbReference type="ChEBI" id="CHEBI:29985"/>
    </ligand>
</feature>
<evidence type="ECO:0000256" key="4">
    <source>
        <dbReference type="ARBA" id="ARBA00022692"/>
    </source>
</evidence>
<evidence type="ECO:0000256" key="6">
    <source>
        <dbReference type="ARBA" id="ARBA00022989"/>
    </source>
</evidence>
<dbReference type="AlphaFoldDB" id="A0A226DF55"/>
<feature type="binding site" evidence="16">
    <location>
        <position position="267"/>
    </location>
    <ligand>
        <name>L-glutamate</name>
        <dbReference type="ChEBI" id="CHEBI:29985"/>
    </ligand>
</feature>
<feature type="domain" description="Ionotropic glutamate receptor L-glutamate and glycine-binding" evidence="22">
    <location>
        <begin position="185"/>
        <end position="251"/>
    </location>
</feature>
<feature type="binding site" evidence="16">
    <location>
        <position position="260"/>
    </location>
    <ligand>
        <name>L-glutamate</name>
        <dbReference type="ChEBI" id="CHEBI:29985"/>
    </ligand>
</feature>
<dbReference type="FunFam" id="1.10.287.70:FF:000105">
    <property type="entry name" value="Eye-enriched kainate receptor, isoform A"/>
    <property type="match status" value="1"/>
</dbReference>
<evidence type="ECO:0000256" key="17">
    <source>
        <dbReference type="PIRSR" id="PIRSR601508-2"/>
    </source>
</evidence>
<dbReference type="GO" id="GO:0007166">
    <property type="term" value="P:cell surface receptor signaling pathway"/>
    <property type="evidence" value="ECO:0007669"/>
    <property type="project" value="UniProtKB-ARBA"/>
</dbReference>
<dbReference type="SUPFAM" id="SSF53850">
    <property type="entry name" value="Periplasmic binding protein-like II"/>
    <property type="match status" value="2"/>
</dbReference>
<dbReference type="Gene3D" id="3.40.50.2300">
    <property type="match status" value="1"/>
</dbReference>
<evidence type="ECO:0000256" key="7">
    <source>
        <dbReference type="ARBA" id="ARBA00023018"/>
    </source>
</evidence>
<feature type="domain" description="Ionotropic glutamate receptor C-terminal" evidence="21">
    <location>
        <begin position="175"/>
        <end position="603"/>
    </location>
</feature>
<dbReference type="GO" id="GO:0045211">
    <property type="term" value="C:postsynaptic membrane"/>
    <property type="evidence" value="ECO:0007669"/>
    <property type="project" value="UniProtKB-SubCell"/>
</dbReference>
<feature type="compositionally biased region" description="Low complexity" evidence="19">
    <location>
        <begin position="52"/>
        <end position="73"/>
    </location>
</feature>
<feature type="disulfide bond" evidence="18">
    <location>
        <begin position="552"/>
        <end position="607"/>
    </location>
</feature>
<dbReference type="OrthoDB" id="5984008at2759"/>
<dbReference type="GO" id="GO:0022824">
    <property type="term" value="F:transmitter-gated monoatomic ion channel activity"/>
    <property type="evidence" value="ECO:0007669"/>
    <property type="project" value="UniProtKB-ARBA"/>
</dbReference>
<proteinExistence type="inferred from homology"/>
<dbReference type="SMART" id="SM00918">
    <property type="entry name" value="Lig_chan-Glu_bd"/>
    <property type="match status" value="1"/>
</dbReference>
<dbReference type="InterPro" id="IPR028082">
    <property type="entry name" value="Peripla_BP_I"/>
</dbReference>